<reference evidence="1" key="1">
    <citation type="submission" date="2020-11" db="EMBL/GenBank/DDBJ databases">
        <title>Halonatronomonas betainensis gen. nov., sp. nov. a novel haloalkaliphilic representative of the family Halanaerobiacae capable of betaine degradation.</title>
        <authorList>
            <person name="Boltyanskaya Y."/>
            <person name="Kevbrin V."/>
            <person name="Detkova E."/>
            <person name="Grouzdev D.S."/>
            <person name="Koziaeva V."/>
            <person name="Zhilina T."/>
        </authorList>
    </citation>
    <scope>NUCLEOTIDE SEQUENCE</scope>
    <source>
        <strain evidence="1">Z-7014</strain>
    </source>
</reference>
<evidence type="ECO:0000313" key="2">
    <source>
        <dbReference type="Proteomes" id="UP000621436"/>
    </source>
</evidence>
<evidence type="ECO:0000313" key="1">
    <source>
        <dbReference type="EMBL" id="MBF8435505.1"/>
    </source>
</evidence>
<accession>A0A931F550</accession>
<proteinExistence type="predicted"/>
<dbReference type="EMBL" id="JADPIE010000001">
    <property type="protein sequence ID" value="MBF8435505.1"/>
    <property type="molecule type" value="Genomic_DNA"/>
</dbReference>
<organism evidence="1 2">
    <name type="scientific">Halonatronomonas betaini</name>
    <dbReference type="NCBI Taxonomy" id="2778430"/>
    <lineage>
        <taxon>Bacteria</taxon>
        <taxon>Bacillati</taxon>
        <taxon>Bacillota</taxon>
        <taxon>Clostridia</taxon>
        <taxon>Halanaerobiales</taxon>
        <taxon>Halarsenatibacteraceae</taxon>
        <taxon>Halonatronomonas</taxon>
    </lineage>
</organism>
<name>A0A931F550_9FIRM</name>
<sequence>MYCLKYRLISLLSALSYYELTTNNPWEYYVAIHRDHFKPTLPDYPPISIYYFSDKQYYTGITEINIKGEKIKIYDREKIICDCIRYRKKIGVDVMKEALQEYLKQNYRNIDKLIKYAEITGVKTLMSRYLEVLI</sequence>
<dbReference type="AlphaFoldDB" id="A0A931F550"/>
<dbReference type="RefSeq" id="WP_270452128.1">
    <property type="nucleotide sequence ID" value="NZ_JADPIE010000001.1"/>
</dbReference>
<comment type="caution">
    <text evidence="1">The sequence shown here is derived from an EMBL/GenBank/DDBJ whole genome shotgun (WGS) entry which is preliminary data.</text>
</comment>
<keyword evidence="2" id="KW-1185">Reference proteome</keyword>
<protein>
    <submittedName>
        <fullName evidence="1">Uncharacterized protein</fullName>
    </submittedName>
</protein>
<dbReference type="Proteomes" id="UP000621436">
    <property type="component" value="Unassembled WGS sequence"/>
</dbReference>
<gene>
    <name evidence="1" type="ORF">I0Q91_00305</name>
</gene>